<evidence type="ECO:0000256" key="9">
    <source>
        <dbReference type="ARBA" id="ARBA00023136"/>
    </source>
</evidence>
<protein>
    <recommendedName>
        <fullName evidence="5">Sorting nexin MVP1</fullName>
    </recommendedName>
    <alternativeName>
        <fullName evidence="10">Sorting nexin mvp1</fullName>
    </alternativeName>
</protein>
<dbReference type="Gene3D" id="1.20.1270.60">
    <property type="entry name" value="Arfaptin homology (AH) domain/BAR domain"/>
    <property type="match status" value="1"/>
</dbReference>
<evidence type="ECO:0000256" key="3">
    <source>
        <dbReference type="ARBA" id="ARBA00004496"/>
    </source>
</evidence>
<feature type="region of interest" description="Disordered" evidence="11">
    <location>
        <begin position="171"/>
        <end position="328"/>
    </location>
</feature>
<dbReference type="GO" id="GO:0042147">
    <property type="term" value="P:retrograde transport, endosome to Golgi"/>
    <property type="evidence" value="ECO:0007669"/>
    <property type="project" value="InterPro"/>
</dbReference>
<evidence type="ECO:0000256" key="5">
    <source>
        <dbReference type="ARBA" id="ARBA00014268"/>
    </source>
</evidence>
<evidence type="ECO:0000313" key="14">
    <source>
        <dbReference type="Proteomes" id="UP001056384"/>
    </source>
</evidence>
<dbReference type="Gene3D" id="3.30.1520.10">
    <property type="entry name" value="Phox-like domain"/>
    <property type="match status" value="1"/>
</dbReference>
<feature type="compositionally biased region" description="Low complexity" evidence="11">
    <location>
        <begin position="244"/>
        <end position="253"/>
    </location>
</feature>
<keyword evidence="7" id="KW-0963">Cytoplasm</keyword>
<feature type="region of interest" description="Disordered" evidence="11">
    <location>
        <begin position="1"/>
        <end position="67"/>
    </location>
</feature>
<proteinExistence type="inferred from homology"/>
<dbReference type="InterPro" id="IPR045734">
    <property type="entry name" value="Snx8_BAR_dom"/>
</dbReference>
<keyword evidence="9" id="KW-0472">Membrane</keyword>
<sequence>MSLFGDEAAAPSSSLFDEPSTPSRRKHDNNNNNNNNNNSTNTSSSIFADSAAADEADDTPWAFTPKRNAGRGSVVKTLLADADVPDLYIDTFDDLQQGGQVAAEDARKLLADSGVAAADQDKIGTIVSNDGEASRLGRGELNVLLALIGLAQEGEELGLDAVDERRRQLPIPKLSAQKAPKMAQPAVSQPEAQGGAQGSSEQPRTSGARKPSFGLDSDPWASPEMHKGHKHLNGSNGFGASQRTTSNFTTTSTEPAGTNGSYDAAGSAPTNESSGSWGASNNFAATSTSGFGAADGPPSSAGFGDEGNGPNKPATRRPQQVRVSTGAEESVTVNILDEKEGMFLFQHRNYEVASIRRNSKVIRRYSDFVWLLDCLHKRYPFRQLPLLPPKRVAINGNHLAADTTFVEKRRRGLARFANALVRHPVLRDEQLVVMFLTVPTELAVWRKQATISVQEEFVGRSLPPSLEDSLPQNLADTFDTVRGGVRRSAELYINLCNLVERLIKRKEGIAAEYSRLSLNFISVTEVSNDTYAIDNSDVPVLNEGINSTAKHLSTSQALLEDESRAWDEGVLEDLKTLRDALVSMRDMFDRRDRYAKDNIPSLERRIQANEAKLSGIHAKGDSAKPGEADKVANAITADKQSIVNQHARSVFIKECVRDEILHFQSTQWRISRLHQDWAQERVKYAELQADNFRGLVDAVEGMPTGE</sequence>
<dbReference type="EMBL" id="CP099419">
    <property type="protein sequence ID" value="USW50085.1"/>
    <property type="molecule type" value="Genomic_DNA"/>
</dbReference>
<feature type="compositionally biased region" description="Low complexity" evidence="11">
    <location>
        <begin position="30"/>
        <end position="51"/>
    </location>
</feature>
<evidence type="ECO:0000256" key="2">
    <source>
        <dbReference type="ARBA" id="ARBA00004287"/>
    </source>
</evidence>
<evidence type="ECO:0000256" key="4">
    <source>
        <dbReference type="ARBA" id="ARBA00010883"/>
    </source>
</evidence>
<keyword evidence="14" id="KW-1185">Reference proteome</keyword>
<comment type="function">
    <text evidence="1">Required for vacuolar protein sorting.</text>
</comment>
<dbReference type="PANTHER" id="PTHR47554:SF1">
    <property type="entry name" value="SORTING NEXIN MVP1"/>
    <property type="match status" value="1"/>
</dbReference>
<dbReference type="Pfam" id="PF00787">
    <property type="entry name" value="PX"/>
    <property type="match status" value="1"/>
</dbReference>
<evidence type="ECO:0000256" key="10">
    <source>
        <dbReference type="ARBA" id="ARBA00072009"/>
    </source>
</evidence>
<dbReference type="InterPro" id="IPR035704">
    <property type="entry name" value="SNX8/Mvp1_PX"/>
</dbReference>
<dbReference type="PROSITE" id="PS50195">
    <property type="entry name" value="PX"/>
    <property type="match status" value="1"/>
</dbReference>
<dbReference type="CDD" id="cd07597">
    <property type="entry name" value="BAR_SNX8"/>
    <property type="match status" value="1"/>
</dbReference>
<dbReference type="GO" id="GO:0005829">
    <property type="term" value="C:cytosol"/>
    <property type="evidence" value="ECO:0007669"/>
    <property type="project" value="GOC"/>
</dbReference>
<evidence type="ECO:0000256" key="1">
    <source>
        <dbReference type="ARBA" id="ARBA00002474"/>
    </source>
</evidence>
<organism evidence="13 14">
    <name type="scientific">Septoria linicola</name>
    <dbReference type="NCBI Taxonomy" id="215465"/>
    <lineage>
        <taxon>Eukaryota</taxon>
        <taxon>Fungi</taxon>
        <taxon>Dikarya</taxon>
        <taxon>Ascomycota</taxon>
        <taxon>Pezizomycotina</taxon>
        <taxon>Dothideomycetes</taxon>
        <taxon>Dothideomycetidae</taxon>
        <taxon>Mycosphaerellales</taxon>
        <taxon>Mycosphaerellaceae</taxon>
        <taxon>Septoria</taxon>
    </lineage>
</organism>
<reference evidence="13" key="1">
    <citation type="submission" date="2022-06" db="EMBL/GenBank/DDBJ databases">
        <title>Complete genome sequences of two strains of the flax pathogen Septoria linicola.</title>
        <authorList>
            <person name="Lapalu N."/>
            <person name="Simon A."/>
            <person name="Demenou B."/>
            <person name="Paumier D."/>
            <person name="Guillot M.-P."/>
            <person name="Gout L."/>
            <person name="Valade R."/>
        </authorList>
    </citation>
    <scope>NUCLEOTIDE SEQUENCE</scope>
    <source>
        <strain evidence="13">SE15195</strain>
    </source>
</reference>
<keyword evidence="6" id="KW-0813">Transport</keyword>
<dbReference type="InterPro" id="IPR027267">
    <property type="entry name" value="AH/BAR_dom_sf"/>
</dbReference>
<dbReference type="CDD" id="cd06866">
    <property type="entry name" value="PX_SNX8_Mvp1p_like"/>
    <property type="match status" value="1"/>
</dbReference>
<dbReference type="InterPro" id="IPR036871">
    <property type="entry name" value="PX_dom_sf"/>
</dbReference>
<dbReference type="FunFam" id="3.30.1520.10:FF:000037">
    <property type="entry name" value="Sorting nexin mvp-1"/>
    <property type="match status" value="1"/>
</dbReference>
<evidence type="ECO:0000256" key="6">
    <source>
        <dbReference type="ARBA" id="ARBA00022448"/>
    </source>
</evidence>
<accession>A0A9Q9EGK6</accession>
<feature type="compositionally biased region" description="Polar residues" evidence="11">
    <location>
        <begin position="233"/>
        <end position="243"/>
    </location>
</feature>
<dbReference type="Pfam" id="PF19566">
    <property type="entry name" value="Snx8_BAR_dom"/>
    <property type="match status" value="1"/>
</dbReference>
<feature type="compositionally biased region" description="Polar residues" evidence="11">
    <location>
        <begin position="268"/>
        <end position="290"/>
    </location>
</feature>
<dbReference type="InterPro" id="IPR028662">
    <property type="entry name" value="SNX8/Mvp1"/>
</dbReference>
<comment type="similarity">
    <text evidence="4">Belongs to the sorting nexin family.</text>
</comment>
<dbReference type="GO" id="GO:0032266">
    <property type="term" value="F:phosphatidylinositol-3-phosphate binding"/>
    <property type="evidence" value="ECO:0007669"/>
    <property type="project" value="TreeGrafter"/>
</dbReference>
<feature type="domain" description="PX" evidence="12">
    <location>
        <begin position="328"/>
        <end position="442"/>
    </location>
</feature>
<evidence type="ECO:0000313" key="13">
    <source>
        <dbReference type="EMBL" id="USW50085.1"/>
    </source>
</evidence>
<dbReference type="SMART" id="SM00312">
    <property type="entry name" value="PX"/>
    <property type="match status" value="1"/>
</dbReference>
<dbReference type="Proteomes" id="UP001056384">
    <property type="component" value="Chromosome 2"/>
</dbReference>
<evidence type="ECO:0000259" key="12">
    <source>
        <dbReference type="PROSITE" id="PS50195"/>
    </source>
</evidence>
<dbReference type="AlphaFoldDB" id="A0A9Q9EGK6"/>
<dbReference type="SUPFAM" id="SSF64268">
    <property type="entry name" value="PX domain"/>
    <property type="match status" value="1"/>
</dbReference>
<dbReference type="FunFam" id="1.20.1270.60:FF:000072">
    <property type="entry name" value="Sorting nexin MVP1"/>
    <property type="match status" value="1"/>
</dbReference>
<name>A0A9Q9EGK6_9PEZI</name>
<dbReference type="GO" id="GO:0016020">
    <property type="term" value="C:membrane"/>
    <property type="evidence" value="ECO:0007669"/>
    <property type="project" value="UniProtKB-SubCell"/>
</dbReference>
<gene>
    <name evidence="13" type="ORF">Slin15195_G034040</name>
</gene>
<dbReference type="InterPro" id="IPR001683">
    <property type="entry name" value="PX_dom"/>
</dbReference>
<evidence type="ECO:0000256" key="7">
    <source>
        <dbReference type="ARBA" id="ARBA00022490"/>
    </source>
</evidence>
<dbReference type="GO" id="GO:0005768">
    <property type="term" value="C:endosome"/>
    <property type="evidence" value="ECO:0007669"/>
    <property type="project" value="TreeGrafter"/>
</dbReference>
<evidence type="ECO:0000256" key="11">
    <source>
        <dbReference type="SAM" id="MobiDB-lite"/>
    </source>
</evidence>
<keyword evidence="8" id="KW-0653">Protein transport</keyword>
<evidence type="ECO:0000256" key="8">
    <source>
        <dbReference type="ARBA" id="ARBA00022927"/>
    </source>
</evidence>
<comment type="subcellular location">
    <subcellularLocation>
        <location evidence="3">Cytoplasm</location>
    </subcellularLocation>
    <subcellularLocation>
        <location evidence="2">Membrane</location>
        <topology evidence="2">Peripheral membrane protein</topology>
        <orientation evidence="2">Cytoplasmic side</orientation>
    </subcellularLocation>
</comment>
<dbReference type="GO" id="GO:0006623">
    <property type="term" value="P:protein targeting to vacuole"/>
    <property type="evidence" value="ECO:0007669"/>
    <property type="project" value="TreeGrafter"/>
</dbReference>
<dbReference type="PANTHER" id="PTHR47554">
    <property type="entry name" value="SORTING NEXIN MVP1"/>
    <property type="match status" value="1"/>
</dbReference>